<evidence type="ECO:0000256" key="8">
    <source>
        <dbReference type="SAM" id="MobiDB-lite"/>
    </source>
</evidence>
<dbReference type="AlphaFoldDB" id="A0A6P8V3K7"/>
<keyword evidence="2" id="KW-0479">Metal-binding</keyword>
<dbReference type="PANTHER" id="PTHR14003">
    <property type="entry name" value="TRANSCRIPTIONAL REPRESSOR PROTEIN YY"/>
    <property type="match status" value="1"/>
</dbReference>
<dbReference type="GO" id="GO:0031519">
    <property type="term" value="C:PcG protein complex"/>
    <property type="evidence" value="ECO:0007669"/>
    <property type="project" value="TreeGrafter"/>
</dbReference>
<dbReference type="InterPro" id="IPR036236">
    <property type="entry name" value="Znf_C2H2_sf"/>
</dbReference>
<evidence type="ECO:0000256" key="3">
    <source>
        <dbReference type="ARBA" id="ARBA00022737"/>
    </source>
</evidence>
<dbReference type="PROSITE" id="PS50157">
    <property type="entry name" value="ZINC_FINGER_C2H2_2"/>
    <property type="match status" value="2"/>
</dbReference>
<proteinExistence type="predicted"/>
<dbReference type="PROSITE" id="PS00028">
    <property type="entry name" value="ZINC_FINGER_C2H2_1"/>
    <property type="match status" value="1"/>
</dbReference>
<gene>
    <name evidence="11" type="primary">LOC117554484</name>
</gene>
<dbReference type="GeneID" id="117554484"/>
<dbReference type="GO" id="GO:0005667">
    <property type="term" value="C:transcription regulator complex"/>
    <property type="evidence" value="ECO:0007669"/>
    <property type="project" value="TreeGrafter"/>
</dbReference>
<evidence type="ECO:0000256" key="6">
    <source>
        <dbReference type="ARBA" id="ARBA00023242"/>
    </source>
</evidence>
<name>A0A6P8V3K7_GYMAC</name>
<reference evidence="11" key="1">
    <citation type="submission" date="2025-08" db="UniProtKB">
        <authorList>
            <consortium name="RefSeq"/>
        </authorList>
    </citation>
    <scope>IDENTIFICATION</scope>
</reference>
<feature type="domain" description="C2H2-type" evidence="9">
    <location>
        <begin position="19"/>
        <end position="46"/>
    </location>
</feature>
<organism evidence="10 11">
    <name type="scientific">Gymnodraco acuticeps</name>
    <name type="common">Antarctic dragonfish</name>
    <dbReference type="NCBI Taxonomy" id="8218"/>
    <lineage>
        <taxon>Eukaryota</taxon>
        <taxon>Metazoa</taxon>
        <taxon>Chordata</taxon>
        <taxon>Craniata</taxon>
        <taxon>Vertebrata</taxon>
        <taxon>Euteleostomi</taxon>
        <taxon>Actinopterygii</taxon>
        <taxon>Neopterygii</taxon>
        <taxon>Teleostei</taxon>
        <taxon>Neoteleostei</taxon>
        <taxon>Acanthomorphata</taxon>
        <taxon>Eupercaria</taxon>
        <taxon>Perciformes</taxon>
        <taxon>Notothenioidei</taxon>
        <taxon>Bathydraconidae</taxon>
        <taxon>Gymnodraco</taxon>
    </lineage>
</organism>
<dbReference type="FunFam" id="3.30.160.60:FF:000688">
    <property type="entry name" value="zinc finger protein 197 isoform X1"/>
    <property type="match status" value="1"/>
</dbReference>
<accession>A0A6P8V3K7</accession>
<dbReference type="FunFam" id="3.30.160.60:FF:000744">
    <property type="entry name" value="zinc finger E-box-binding homeobox 1"/>
    <property type="match status" value="1"/>
</dbReference>
<evidence type="ECO:0000259" key="9">
    <source>
        <dbReference type="PROSITE" id="PS50157"/>
    </source>
</evidence>
<dbReference type="GO" id="GO:0008270">
    <property type="term" value="F:zinc ion binding"/>
    <property type="evidence" value="ECO:0007669"/>
    <property type="project" value="UniProtKB-KW"/>
</dbReference>
<dbReference type="KEGG" id="gacu:117554484"/>
<dbReference type="OrthoDB" id="9439903at2759"/>
<dbReference type="InParanoid" id="A0A6P8V3K7"/>
<evidence type="ECO:0000256" key="4">
    <source>
        <dbReference type="ARBA" id="ARBA00022771"/>
    </source>
</evidence>
<sequence>MEENKETPGAQKLKGKRRHSCQQCDKSFTQSGDLNRHLRIHTGEKPYSCEECGTTFSQASNLKSHQLFILEKNRTGVKTVGKRSLDQMLSNYINYSHWRKTVQL</sequence>
<keyword evidence="3" id="KW-0677">Repeat</keyword>
<dbReference type="Gene3D" id="3.30.160.60">
    <property type="entry name" value="Classic Zinc Finger"/>
    <property type="match status" value="2"/>
</dbReference>
<keyword evidence="6" id="KW-0539">Nucleus</keyword>
<dbReference type="GO" id="GO:0000981">
    <property type="term" value="F:DNA-binding transcription factor activity, RNA polymerase II-specific"/>
    <property type="evidence" value="ECO:0007669"/>
    <property type="project" value="TreeGrafter"/>
</dbReference>
<evidence type="ECO:0000256" key="7">
    <source>
        <dbReference type="PROSITE-ProRule" id="PRU00042"/>
    </source>
</evidence>
<dbReference type="InterPro" id="IPR013087">
    <property type="entry name" value="Znf_C2H2_type"/>
</dbReference>
<protein>
    <submittedName>
        <fullName evidence="11">Zinc finger protein 431-like</fullName>
    </submittedName>
</protein>
<keyword evidence="4 7" id="KW-0863">Zinc-finger</keyword>
<dbReference type="Pfam" id="PF00096">
    <property type="entry name" value="zf-C2H2"/>
    <property type="match status" value="2"/>
</dbReference>
<dbReference type="RefSeq" id="XP_034084829.1">
    <property type="nucleotide sequence ID" value="XM_034228938.1"/>
</dbReference>
<comment type="subcellular location">
    <subcellularLocation>
        <location evidence="1">Nucleus</location>
    </subcellularLocation>
</comment>
<evidence type="ECO:0000256" key="1">
    <source>
        <dbReference type="ARBA" id="ARBA00004123"/>
    </source>
</evidence>
<dbReference type="PANTHER" id="PTHR14003:SF23">
    <property type="entry name" value="ZINC FINGER PROTEIN 143"/>
    <property type="match status" value="1"/>
</dbReference>
<dbReference type="GO" id="GO:0000785">
    <property type="term" value="C:chromatin"/>
    <property type="evidence" value="ECO:0007669"/>
    <property type="project" value="TreeGrafter"/>
</dbReference>
<evidence type="ECO:0000313" key="10">
    <source>
        <dbReference type="Proteomes" id="UP000515161"/>
    </source>
</evidence>
<feature type="region of interest" description="Disordered" evidence="8">
    <location>
        <begin position="1"/>
        <end position="23"/>
    </location>
</feature>
<evidence type="ECO:0000256" key="5">
    <source>
        <dbReference type="ARBA" id="ARBA00022833"/>
    </source>
</evidence>
<feature type="domain" description="C2H2-type" evidence="9">
    <location>
        <begin position="47"/>
        <end position="79"/>
    </location>
</feature>
<dbReference type="Proteomes" id="UP000515161">
    <property type="component" value="Unplaced"/>
</dbReference>
<dbReference type="SUPFAM" id="SSF57667">
    <property type="entry name" value="beta-beta-alpha zinc fingers"/>
    <property type="match status" value="1"/>
</dbReference>
<dbReference type="GO" id="GO:0000978">
    <property type="term" value="F:RNA polymerase II cis-regulatory region sequence-specific DNA binding"/>
    <property type="evidence" value="ECO:0007669"/>
    <property type="project" value="TreeGrafter"/>
</dbReference>
<keyword evidence="5" id="KW-0862">Zinc</keyword>
<evidence type="ECO:0000256" key="2">
    <source>
        <dbReference type="ARBA" id="ARBA00022723"/>
    </source>
</evidence>
<evidence type="ECO:0000313" key="11">
    <source>
        <dbReference type="RefSeq" id="XP_034084829.1"/>
    </source>
</evidence>
<keyword evidence="10" id="KW-1185">Reference proteome</keyword>
<dbReference type="SMART" id="SM00355">
    <property type="entry name" value="ZnF_C2H2"/>
    <property type="match status" value="2"/>
</dbReference>